<dbReference type="KEGG" id="mes:Meso_0235"/>
<dbReference type="SUPFAM" id="SSF54060">
    <property type="entry name" value="His-Me finger endonucleases"/>
    <property type="match status" value="1"/>
</dbReference>
<reference evidence="1" key="1">
    <citation type="submission" date="2006-06" db="EMBL/GenBank/DDBJ databases">
        <title>Complete sequence of chromosome of Chelativorans sp. BNC1.</title>
        <authorList>
            <consortium name="US DOE Joint Genome Institute"/>
            <person name="Copeland A."/>
            <person name="Lucas S."/>
            <person name="Lapidus A."/>
            <person name="Barry K."/>
            <person name="Detter J.C."/>
            <person name="Glavina del Rio T."/>
            <person name="Hammon N."/>
            <person name="Israni S."/>
            <person name="Dalin E."/>
            <person name="Tice H."/>
            <person name="Pitluck S."/>
            <person name="Chertkov O."/>
            <person name="Brettin T."/>
            <person name="Bruce D."/>
            <person name="Han C."/>
            <person name="Tapia R."/>
            <person name="Gilna P."/>
            <person name="Schmutz J."/>
            <person name="Larimer F."/>
            <person name="Land M."/>
            <person name="Hauser L."/>
            <person name="Kyrpides N."/>
            <person name="Mikhailova N."/>
            <person name="Richardson P."/>
        </authorList>
    </citation>
    <scope>NUCLEOTIDE SEQUENCE</scope>
    <source>
        <strain evidence="1">BNC1</strain>
    </source>
</reference>
<sequence length="235" mass="26349">MAKTNRICVIPDCNKPQQARGYCSMHYRRWRLNGSPDIVKTRERRRCSVDECGRPAVGRGYCNKHYLRLMKYGDAGAVDGTAPGEAQAYLVGVVLNYDGDECLIWPYYRNEGGYGVVGEGDATRLVSRLVCEHEHGAPPTPKHEAAHSCGNGHLGCCTKSHLRWATRKENQGDRLIHGTSPRGENCGNAKLTEQQVQTIRALRGVKRQIDIAHEYGIAETTVCEIQNRKLWAWLK</sequence>
<dbReference type="InterPro" id="IPR044925">
    <property type="entry name" value="His-Me_finger_sf"/>
</dbReference>
<dbReference type="HOGENOM" id="CLU_099810_1_0_5"/>
<dbReference type="EMBL" id="CP000390">
    <property type="protein sequence ID" value="ABG61639.1"/>
    <property type="molecule type" value="Genomic_DNA"/>
</dbReference>
<dbReference type="OrthoDB" id="6631788at2"/>
<dbReference type="eggNOG" id="ENOG5031BDU">
    <property type="taxonomic scope" value="Bacteria"/>
</dbReference>
<proteinExistence type="predicted"/>
<accession>Q11LT6</accession>
<dbReference type="STRING" id="266779.Meso_0235"/>
<dbReference type="AlphaFoldDB" id="Q11LT6"/>
<protein>
    <submittedName>
        <fullName evidence="1">Uncharacterized protein</fullName>
    </submittedName>
</protein>
<name>Q11LT6_CHESB</name>
<gene>
    <name evidence="1" type="ordered locus">Meso_0235</name>
</gene>
<evidence type="ECO:0000313" key="1">
    <source>
        <dbReference type="EMBL" id="ABG61639.1"/>
    </source>
</evidence>
<organism evidence="1">
    <name type="scientific">Chelativorans sp. (strain BNC1)</name>
    <dbReference type="NCBI Taxonomy" id="266779"/>
    <lineage>
        <taxon>Bacteria</taxon>
        <taxon>Pseudomonadati</taxon>
        <taxon>Pseudomonadota</taxon>
        <taxon>Alphaproteobacteria</taxon>
        <taxon>Hyphomicrobiales</taxon>
        <taxon>Phyllobacteriaceae</taxon>
        <taxon>Chelativorans</taxon>
    </lineage>
</organism>